<dbReference type="GO" id="GO:0000160">
    <property type="term" value="P:phosphorelay signal transduction system"/>
    <property type="evidence" value="ECO:0007669"/>
    <property type="project" value="InterPro"/>
</dbReference>
<evidence type="ECO:0000313" key="4">
    <source>
        <dbReference type="Proteomes" id="UP000030152"/>
    </source>
</evidence>
<dbReference type="eggNOG" id="COG2197">
    <property type="taxonomic scope" value="Bacteria"/>
</dbReference>
<dbReference type="PANTHER" id="PTHR44520:SF2">
    <property type="entry name" value="RESPONSE REGULATOR RCP1"/>
    <property type="match status" value="1"/>
</dbReference>
<keyword evidence="1" id="KW-0597">Phosphoprotein</keyword>
<dbReference type="Gene3D" id="3.40.50.2300">
    <property type="match status" value="1"/>
</dbReference>
<name>A0A0A2M7S1_9FLAO</name>
<sequence length="150" mass="16918">MKKNTKSVNIVLVDDDIEDCMYFEEALGEVHTNHVFQSFNSGAAVILYLSLIDTIIPDILFLDLNMPGVTGKKCLKELRTMEKCNNMPIAIYSTSDSDEDIHDTLVTGANIYIKKTTSYIGLKATIEKVLSLNWQYHYLNLNIGTYVMAI</sequence>
<evidence type="ECO:0000259" key="2">
    <source>
        <dbReference type="PROSITE" id="PS50110"/>
    </source>
</evidence>
<dbReference type="Pfam" id="PF00072">
    <property type="entry name" value="Response_reg"/>
    <property type="match status" value="1"/>
</dbReference>
<reference evidence="3 4" key="1">
    <citation type="submission" date="2013-09" db="EMBL/GenBank/DDBJ databases">
        <authorList>
            <person name="Zeng Z."/>
            <person name="Chen C."/>
        </authorList>
    </citation>
    <scope>NUCLEOTIDE SEQUENCE [LARGE SCALE GENOMIC DNA]</scope>
    <source>
        <strain evidence="3 4">WB 3.3-2</strain>
    </source>
</reference>
<evidence type="ECO:0000256" key="1">
    <source>
        <dbReference type="PROSITE-ProRule" id="PRU00169"/>
    </source>
</evidence>
<feature type="domain" description="Response regulatory" evidence="2">
    <location>
        <begin position="9"/>
        <end position="130"/>
    </location>
</feature>
<comment type="caution">
    <text evidence="3">The sequence shown here is derived from an EMBL/GenBank/DDBJ whole genome shotgun (WGS) entry which is preliminary data.</text>
</comment>
<dbReference type="EMBL" id="JRLX01000001">
    <property type="protein sequence ID" value="KGO88677.1"/>
    <property type="molecule type" value="Genomic_DNA"/>
</dbReference>
<dbReference type="InterPro" id="IPR001789">
    <property type="entry name" value="Sig_transdc_resp-reg_receiver"/>
</dbReference>
<dbReference type="STRING" id="1121895.GCA_000378485_00585"/>
<keyword evidence="4" id="KW-1185">Reference proteome</keyword>
<dbReference type="PROSITE" id="PS50110">
    <property type="entry name" value="RESPONSE_REGULATORY"/>
    <property type="match status" value="1"/>
</dbReference>
<dbReference type="InterPro" id="IPR052893">
    <property type="entry name" value="TCS_response_regulator"/>
</dbReference>
<evidence type="ECO:0000313" key="3">
    <source>
        <dbReference type="EMBL" id="KGO88677.1"/>
    </source>
</evidence>
<gene>
    <name evidence="3" type="ORF">Q765_01900</name>
</gene>
<dbReference type="AlphaFoldDB" id="A0A0A2M7S1"/>
<protein>
    <recommendedName>
        <fullName evidence="2">Response regulatory domain-containing protein</fullName>
    </recommendedName>
</protein>
<dbReference type="SUPFAM" id="SSF52172">
    <property type="entry name" value="CheY-like"/>
    <property type="match status" value="1"/>
</dbReference>
<dbReference type="OrthoDB" id="7631574at2"/>
<dbReference type="PANTHER" id="PTHR44520">
    <property type="entry name" value="RESPONSE REGULATOR RCP1-RELATED"/>
    <property type="match status" value="1"/>
</dbReference>
<proteinExistence type="predicted"/>
<organism evidence="3 4">
    <name type="scientific">Flavobacterium rivuli WB 3.3-2 = DSM 21788</name>
    <dbReference type="NCBI Taxonomy" id="1121895"/>
    <lineage>
        <taxon>Bacteria</taxon>
        <taxon>Pseudomonadati</taxon>
        <taxon>Bacteroidota</taxon>
        <taxon>Flavobacteriia</taxon>
        <taxon>Flavobacteriales</taxon>
        <taxon>Flavobacteriaceae</taxon>
        <taxon>Flavobacterium</taxon>
    </lineage>
</organism>
<feature type="modified residue" description="4-aspartylphosphate" evidence="1">
    <location>
        <position position="63"/>
    </location>
</feature>
<dbReference type="Proteomes" id="UP000030152">
    <property type="component" value="Unassembled WGS sequence"/>
</dbReference>
<accession>A0A0A2M7S1</accession>
<dbReference type="InterPro" id="IPR011006">
    <property type="entry name" value="CheY-like_superfamily"/>
</dbReference>
<dbReference type="RefSeq" id="WP_020211709.1">
    <property type="nucleotide sequence ID" value="NZ_JRLX01000001.1"/>
</dbReference>
<dbReference type="SMART" id="SM00448">
    <property type="entry name" value="REC"/>
    <property type="match status" value="1"/>
</dbReference>